<name>A0A5C1QL20_9SPIO</name>
<dbReference type="AlphaFoldDB" id="A0A5C1QL20"/>
<evidence type="ECO:0000256" key="1">
    <source>
        <dbReference type="SAM" id="Phobius"/>
    </source>
</evidence>
<sequence length="287" mass="31979">MLAVFRKELLTYFTTSVGYIFMGVFLLISGILFTTGNIFSMNSDYASFLSGLIMIFLLVVPLLTMKIFSEEMKQKTDQLLMTAPQPTLMIVAGKFLAAVTLFFLTLLVTGLYPLLLSFHTKMDTAQILGTYIGFFLLGSSFISMGIYISSLTDSQAGAAILTFCLLIITWIIDFIGGFMPVSILAGVLFAFLLTALAAFWMFRATQNISAAALPVLTGVIIIAIIYLINKELYINLIGKTLSWFSLTNRFSSFPMGILKLDAIIYYLSFSGFFLFLTTQKIEKQRWS</sequence>
<evidence type="ECO:0000313" key="2">
    <source>
        <dbReference type="EMBL" id="QEN08855.1"/>
    </source>
</evidence>
<feature type="transmembrane region" description="Helical" evidence="1">
    <location>
        <begin position="88"/>
        <end position="115"/>
    </location>
</feature>
<keyword evidence="1" id="KW-1133">Transmembrane helix</keyword>
<feature type="transmembrane region" description="Helical" evidence="1">
    <location>
        <begin position="12"/>
        <end position="33"/>
    </location>
</feature>
<keyword evidence="1" id="KW-0812">Transmembrane</keyword>
<accession>A0A5C1QL20</accession>
<keyword evidence="1" id="KW-0472">Membrane</keyword>
<feature type="transmembrane region" description="Helical" evidence="1">
    <location>
        <begin position="45"/>
        <end position="68"/>
    </location>
</feature>
<proteinExistence type="predicted"/>
<dbReference type="KEGG" id="ock:EXM22_12970"/>
<organism evidence="2 3">
    <name type="scientific">Oceanispirochaeta crateris</name>
    <dbReference type="NCBI Taxonomy" id="2518645"/>
    <lineage>
        <taxon>Bacteria</taxon>
        <taxon>Pseudomonadati</taxon>
        <taxon>Spirochaetota</taxon>
        <taxon>Spirochaetia</taxon>
        <taxon>Spirochaetales</taxon>
        <taxon>Spirochaetaceae</taxon>
        <taxon>Oceanispirochaeta</taxon>
    </lineage>
</organism>
<dbReference type="Proteomes" id="UP000324209">
    <property type="component" value="Chromosome"/>
</dbReference>
<reference evidence="2 3" key="1">
    <citation type="submission" date="2019-02" db="EMBL/GenBank/DDBJ databases">
        <title>Complete Genome Sequence and Methylome Analysis of free living Spirochaetas.</title>
        <authorList>
            <person name="Fomenkov A."/>
            <person name="Dubinina G."/>
            <person name="Leshcheva N."/>
            <person name="Mikheeva N."/>
            <person name="Grabovich M."/>
            <person name="Vincze T."/>
            <person name="Roberts R.J."/>
        </authorList>
    </citation>
    <scope>NUCLEOTIDE SEQUENCE [LARGE SCALE GENOMIC DNA]</scope>
    <source>
        <strain evidence="2 3">K2</strain>
    </source>
</reference>
<feature type="transmembrane region" description="Helical" evidence="1">
    <location>
        <begin position="183"/>
        <end position="202"/>
    </location>
</feature>
<dbReference type="RefSeq" id="WP_149486934.1">
    <property type="nucleotide sequence ID" value="NZ_CP036150.1"/>
</dbReference>
<feature type="transmembrane region" description="Helical" evidence="1">
    <location>
        <begin position="127"/>
        <end position="150"/>
    </location>
</feature>
<dbReference type="OrthoDB" id="9794512at2"/>
<gene>
    <name evidence="2" type="ORF">EXM22_12970</name>
</gene>
<keyword evidence="3" id="KW-1185">Reference proteome</keyword>
<feature type="transmembrane region" description="Helical" evidence="1">
    <location>
        <begin position="208"/>
        <end position="228"/>
    </location>
</feature>
<protein>
    <submittedName>
        <fullName evidence="2">ABC transporter permease</fullName>
    </submittedName>
</protein>
<feature type="transmembrane region" description="Helical" evidence="1">
    <location>
        <begin position="156"/>
        <end position="176"/>
    </location>
</feature>
<dbReference type="EMBL" id="CP036150">
    <property type="protein sequence ID" value="QEN08855.1"/>
    <property type="molecule type" value="Genomic_DNA"/>
</dbReference>
<feature type="transmembrane region" description="Helical" evidence="1">
    <location>
        <begin position="263"/>
        <end position="281"/>
    </location>
</feature>
<evidence type="ECO:0000313" key="3">
    <source>
        <dbReference type="Proteomes" id="UP000324209"/>
    </source>
</evidence>
<dbReference type="Pfam" id="PF12679">
    <property type="entry name" value="ABC2_membrane_2"/>
    <property type="match status" value="1"/>
</dbReference>